<keyword evidence="3" id="KW-1133">Transmembrane helix</keyword>
<accession>A0A402CPW2</accession>
<gene>
    <name evidence="5" type="ORF">CCAX7_49200</name>
</gene>
<dbReference type="OrthoDB" id="9787732at2"/>
<evidence type="ECO:0000256" key="2">
    <source>
        <dbReference type="ARBA" id="ARBA00022692"/>
    </source>
</evidence>
<proteinExistence type="predicted"/>
<keyword evidence="6" id="KW-1185">Reference proteome</keyword>
<dbReference type="EMBL" id="AP025739">
    <property type="protein sequence ID" value="BDI32869.1"/>
    <property type="molecule type" value="Genomic_DNA"/>
</dbReference>
<dbReference type="PANTHER" id="PTHR38480:SF1">
    <property type="entry name" value="SLR0254 PROTEIN"/>
    <property type="match status" value="1"/>
</dbReference>
<organism evidence="5 6">
    <name type="scientific">Capsulimonas corticalis</name>
    <dbReference type="NCBI Taxonomy" id="2219043"/>
    <lineage>
        <taxon>Bacteria</taxon>
        <taxon>Bacillati</taxon>
        <taxon>Armatimonadota</taxon>
        <taxon>Armatimonadia</taxon>
        <taxon>Capsulimonadales</taxon>
        <taxon>Capsulimonadaceae</taxon>
        <taxon>Capsulimonas</taxon>
    </lineage>
</organism>
<sequence>MSREILVVTPENIEIEYELAGIGSRFFANLIDTIWQIGILLIMLIIFGILEAVLGFISNAVARQLLQTLQQVATGLGLIAVFVVFWGYFIYYETVWNGQTPGKRQVGLRVLRDGGYPINIFAAIVRNLLRVVDGIPVVIVGILFAGAAANKPQIAAIGAGSLILTLCFLLFSGKYQRLGDFIAGTMVVKQRAPRVPTLEALAPPPRVLPEHLAAYALADVGKHVYEMTVPEYRAVRHAIDRRWQLPAPMQQTSAMYLAVPLMRRLGITPPPGVTYINYADLLEYLAVAFEQYRGVK</sequence>
<evidence type="ECO:0000313" key="6">
    <source>
        <dbReference type="Proteomes" id="UP000287394"/>
    </source>
</evidence>
<keyword evidence="4" id="KW-0472">Membrane</keyword>
<dbReference type="RefSeq" id="WP_119319439.1">
    <property type="nucleotide sequence ID" value="NZ_AP025739.1"/>
</dbReference>
<dbReference type="Proteomes" id="UP000287394">
    <property type="component" value="Chromosome"/>
</dbReference>
<dbReference type="KEGG" id="ccot:CCAX7_49200"/>
<dbReference type="Pfam" id="PF06271">
    <property type="entry name" value="RDD"/>
    <property type="match status" value="1"/>
</dbReference>
<evidence type="ECO:0000256" key="1">
    <source>
        <dbReference type="ARBA" id="ARBA00004141"/>
    </source>
</evidence>
<dbReference type="GO" id="GO:0016020">
    <property type="term" value="C:membrane"/>
    <property type="evidence" value="ECO:0007669"/>
    <property type="project" value="UniProtKB-SubCell"/>
</dbReference>
<dbReference type="PANTHER" id="PTHR38480">
    <property type="entry name" value="SLR0254 PROTEIN"/>
    <property type="match status" value="1"/>
</dbReference>
<comment type="subcellular location">
    <subcellularLocation>
        <location evidence="1">Membrane</location>
        <topology evidence="1">Multi-pass membrane protein</topology>
    </subcellularLocation>
</comment>
<dbReference type="InterPro" id="IPR010432">
    <property type="entry name" value="RDD"/>
</dbReference>
<name>A0A402CPW2_9BACT</name>
<evidence type="ECO:0000313" key="5">
    <source>
        <dbReference type="EMBL" id="BDI32869.1"/>
    </source>
</evidence>
<reference evidence="5 6" key="1">
    <citation type="journal article" date="2019" name="Int. J. Syst. Evol. Microbiol.">
        <title>Capsulimonas corticalis gen. nov., sp. nov., an aerobic capsulated bacterium, of a novel bacterial order, Capsulimonadales ord. nov., of the class Armatimonadia of the phylum Armatimonadetes.</title>
        <authorList>
            <person name="Li J."/>
            <person name="Kudo C."/>
            <person name="Tonouchi A."/>
        </authorList>
    </citation>
    <scope>NUCLEOTIDE SEQUENCE [LARGE SCALE GENOMIC DNA]</scope>
    <source>
        <strain evidence="5 6">AX-7</strain>
    </source>
</reference>
<protein>
    <submittedName>
        <fullName evidence="5">Transporter</fullName>
    </submittedName>
</protein>
<evidence type="ECO:0000256" key="4">
    <source>
        <dbReference type="ARBA" id="ARBA00023136"/>
    </source>
</evidence>
<keyword evidence="2" id="KW-0812">Transmembrane</keyword>
<evidence type="ECO:0000256" key="3">
    <source>
        <dbReference type="ARBA" id="ARBA00022989"/>
    </source>
</evidence>
<dbReference type="AlphaFoldDB" id="A0A402CPW2"/>